<dbReference type="EMBL" id="JAEQMY010000017">
    <property type="protein sequence ID" value="MBL0405069.1"/>
    <property type="molecule type" value="Genomic_DNA"/>
</dbReference>
<comment type="caution">
    <text evidence="2">The sequence shown here is derived from an EMBL/GenBank/DDBJ whole genome shotgun (WGS) entry which is preliminary data.</text>
</comment>
<dbReference type="PANTHER" id="PTHR12110">
    <property type="entry name" value="HYDROXYPYRUVATE ISOMERASE"/>
    <property type="match status" value="1"/>
</dbReference>
<proteinExistence type="predicted"/>
<keyword evidence="2" id="KW-0413">Isomerase</keyword>
<protein>
    <submittedName>
        <fullName evidence="2">Sugar phosphate isomerase/epimerase</fullName>
    </submittedName>
</protein>
<dbReference type="AlphaFoldDB" id="A0A936ZI20"/>
<evidence type="ECO:0000313" key="3">
    <source>
        <dbReference type="Proteomes" id="UP000605848"/>
    </source>
</evidence>
<organism evidence="2 3">
    <name type="scientific">Microvirga aerilata</name>
    <dbReference type="NCBI Taxonomy" id="670292"/>
    <lineage>
        <taxon>Bacteria</taxon>
        <taxon>Pseudomonadati</taxon>
        <taxon>Pseudomonadota</taxon>
        <taxon>Alphaproteobacteria</taxon>
        <taxon>Hyphomicrobiales</taxon>
        <taxon>Methylobacteriaceae</taxon>
        <taxon>Microvirga</taxon>
    </lineage>
</organism>
<dbReference type="InterPro" id="IPR013022">
    <property type="entry name" value="Xyl_isomerase-like_TIM-brl"/>
</dbReference>
<name>A0A936ZI20_9HYPH</name>
<dbReference type="Pfam" id="PF01261">
    <property type="entry name" value="AP_endonuc_2"/>
    <property type="match status" value="1"/>
</dbReference>
<dbReference type="Gene3D" id="3.20.20.150">
    <property type="entry name" value="Divalent-metal-dependent TIM barrel enzymes"/>
    <property type="match status" value="1"/>
</dbReference>
<evidence type="ECO:0000259" key="1">
    <source>
        <dbReference type="Pfam" id="PF01261"/>
    </source>
</evidence>
<dbReference type="InterPro" id="IPR050312">
    <property type="entry name" value="IolE/XylAMocC-like"/>
</dbReference>
<dbReference type="SUPFAM" id="SSF51658">
    <property type="entry name" value="Xylose isomerase-like"/>
    <property type="match status" value="1"/>
</dbReference>
<gene>
    <name evidence="2" type="ORF">JKG68_13915</name>
</gene>
<feature type="domain" description="Xylose isomerase-like TIM barrel" evidence="1">
    <location>
        <begin position="27"/>
        <end position="266"/>
    </location>
</feature>
<dbReference type="Proteomes" id="UP000605848">
    <property type="component" value="Unassembled WGS sequence"/>
</dbReference>
<dbReference type="InterPro" id="IPR036237">
    <property type="entry name" value="Xyl_isomerase-like_sf"/>
</dbReference>
<accession>A0A936ZI20</accession>
<keyword evidence="3" id="KW-1185">Reference proteome</keyword>
<evidence type="ECO:0000313" key="2">
    <source>
        <dbReference type="EMBL" id="MBL0405069.1"/>
    </source>
</evidence>
<sequence length="281" mass="30868">MDDGQRSTRQLSISNIAWPADQDAQALELVAKLGFDGVEVAPRKIFGDLHAVSLDTVQAYRRRLQDAGLAASALQAILFGVEGAHLFESPSSRDRMAAHLRRVAEIADALGARACVFGSPILRDPGSIPLDEASEIAETFLRVIAPDFANRNITLCFEANPPLYKCRFVTRTEEAYSLVERVAVPGVAMQLDTGTMFINGEDPDIIRRTECQIRHFHVSEPNLAPLGTSGVDHTPLASAVKTSNYPHWLSIEMRAVDDWRGAIQQAYTLVKSLYYDVSGTE</sequence>
<dbReference type="GO" id="GO:0016853">
    <property type="term" value="F:isomerase activity"/>
    <property type="evidence" value="ECO:0007669"/>
    <property type="project" value="UniProtKB-KW"/>
</dbReference>
<dbReference type="PANTHER" id="PTHR12110:SF21">
    <property type="entry name" value="XYLOSE ISOMERASE-LIKE TIM BARREL DOMAIN-CONTAINING PROTEIN"/>
    <property type="match status" value="1"/>
</dbReference>
<dbReference type="RefSeq" id="WP_202060393.1">
    <property type="nucleotide sequence ID" value="NZ_JAEQMY010000017.1"/>
</dbReference>
<reference evidence="2" key="1">
    <citation type="submission" date="2021-01" db="EMBL/GenBank/DDBJ databases">
        <title>Microvirga sp.</title>
        <authorList>
            <person name="Kim M.K."/>
        </authorList>
    </citation>
    <scope>NUCLEOTIDE SEQUENCE</scope>
    <source>
        <strain evidence="2">5420S-16</strain>
    </source>
</reference>